<sequence>MQAAAPLSMPGIAGLANTPLISLSSELMQPLLQGNSNHCFLPVIQGPNKPPGKATQGQEKNVINGQDYEVMMQIDCQVMDTRILHIKSSSVPPYLRDQQRNQTSTFFGSPPAATEATHVVSTIPESLQ</sequence>
<dbReference type="InParanoid" id="G5BU42"/>
<evidence type="ECO:0000256" key="4">
    <source>
        <dbReference type="ARBA" id="ARBA00023125"/>
    </source>
</evidence>
<evidence type="ECO:0000313" key="7">
    <source>
        <dbReference type="EMBL" id="EHB12803.1"/>
    </source>
</evidence>
<evidence type="ECO:0000256" key="5">
    <source>
        <dbReference type="ARBA" id="ARBA00023163"/>
    </source>
</evidence>
<dbReference type="GO" id="GO:0000978">
    <property type="term" value="F:RNA polymerase II cis-regulatory region sequence-specific DNA binding"/>
    <property type="evidence" value="ECO:0007669"/>
    <property type="project" value="TreeGrafter"/>
</dbReference>
<evidence type="ECO:0000256" key="1">
    <source>
        <dbReference type="ARBA" id="ARBA00004648"/>
    </source>
</evidence>
<dbReference type="STRING" id="10181.G5BU42"/>
<keyword evidence="6" id="KW-0539">Nucleus</keyword>
<keyword evidence="4" id="KW-0238">DNA-binding</keyword>
<dbReference type="GO" id="GO:0000981">
    <property type="term" value="F:DNA-binding transcription factor activity, RNA polymerase II-specific"/>
    <property type="evidence" value="ECO:0007669"/>
    <property type="project" value="TreeGrafter"/>
</dbReference>
<gene>
    <name evidence="7" type="ORF">GW7_18332</name>
</gene>
<evidence type="ECO:0000256" key="6">
    <source>
        <dbReference type="ARBA" id="ARBA00023242"/>
    </source>
</evidence>
<dbReference type="EMBL" id="JH171889">
    <property type="protein sequence ID" value="EHB12803.1"/>
    <property type="molecule type" value="Genomic_DNA"/>
</dbReference>
<evidence type="ECO:0000313" key="8">
    <source>
        <dbReference type="Proteomes" id="UP000006813"/>
    </source>
</evidence>
<comment type="subcellular location">
    <subcellularLocation>
        <location evidence="1">Endoplasmic reticulum membrane</location>
        <topology evidence="1">Single-pass type II membrane protein</topology>
    </subcellularLocation>
</comment>
<keyword evidence="3" id="KW-0805">Transcription regulation</keyword>
<evidence type="ECO:0000256" key="3">
    <source>
        <dbReference type="ARBA" id="ARBA00023015"/>
    </source>
</evidence>
<dbReference type="GO" id="GO:0030968">
    <property type="term" value="P:endoplasmic reticulum unfolded protein response"/>
    <property type="evidence" value="ECO:0007669"/>
    <property type="project" value="TreeGrafter"/>
</dbReference>
<reference evidence="7 8" key="1">
    <citation type="journal article" date="2011" name="Nature">
        <title>Genome sequencing reveals insights into physiology and longevity of the naked mole rat.</title>
        <authorList>
            <person name="Kim E.B."/>
            <person name="Fang X."/>
            <person name="Fushan A.A."/>
            <person name="Huang Z."/>
            <person name="Lobanov A.V."/>
            <person name="Han L."/>
            <person name="Marino S.M."/>
            <person name="Sun X."/>
            <person name="Turanov A.A."/>
            <person name="Yang P."/>
            <person name="Yim S.H."/>
            <person name="Zhao X."/>
            <person name="Kasaikina M.V."/>
            <person name="Stoletzki N."/>
            <person name="Peng C."/>
            <person name="Polak P."/>
            <person name="Xiong Z."/>
            <person name="Kiezun A."/>
            <person name="Zhu Y."/>
            <person name="Chen Y."/>
            <person name="Kryukov G.V."/>
            <person name="Zhang Q."/>
            <person name="Peshkin L."/>
            <person name="Yang L."/>
            <person name="Bronson R.T."/>
            <person name="Buffenstein R."/>
            <person name="Wang B."/>
            <person name="Han C."/>
            <person name="Li Q."/>
            <person name="Chen L."/>
            <person name="Zhao W."/>
            <person name="Sunyaev S.R."/>
            <person name="Park T.J."/>
            <person name="Zhang G."/>
            <person name="Wang J."/>
            <person name="Gladyshev V.N."/>
        </authorList>
    </citation>
    <scope>NUCLEOTIDE SEQUENCE [LARGE SCALE GENOMIC DNA]</scope>
</reference>
<dbReference type="AlphaFoldDB" id="G5BU42"/>
<keyword evidence="5" id="KW-0804">Transcription</keyword>
<dbReference type="PANTHER" id="PTHR46164:SF1">
    <property type="entry name" value="CYCLIC AMP-DEPENDENT TRANSCRIPTION FACTOR ATF-6 ALPHA"/>
    <property type="match status" value="1"/>
</dbReference>
<name>G5BU42_HETGA</name>
<dbReference type="GO" id="GO:0005634">
    <property type="term" value="C:nucleus"/>
    <property type="evidence" value="ECO:0007669"/>
    <property type="project" value="TreeGrafter"/>
</dbReference>
<dbReference type="InterPro" id="IPR051882">
    <property type="entry name" value="ATF_bZIP_TF"/>
</dbReference>
<proteinExistence type="inferred from homology"/>
<dbReference type="GO" id="GO:0005789">
    <property type="term" value="C:endoplasmic reticulum membrane"/>
    <property type="evidence" value="ECO:0007669"/>
    <property type="project" value="UniProtKB-SubCell"/>
</dbReference>
<comment type="similarity">
    <text evidence="2">Belongs to the bZIP family. ATF subfamily.</text>
</comment>
<accession>G5BU42</accession>
<protein>
    <submittedName>
        <fullName evidence="7">Cyclic AMP-dependent transcription factor ATF-6 alpha</fullName>
    </submittedName>
</protein>
<dbReference type="PANTHER" id="PTHR46164">
    <property type="entry name" value="ATF6, ISOFORM C"/>
    <property type="match status" value="1"/>
</dbReference>
<evidence type="ECO:0000256" key="2">
    <source>
        <dbReference type="ARBA" id="ARBA00009050"/>
    </source>
</evidence>
<organism evidence="7 8">
    <name type="scientific">Heterocephalus glaber</name>
    <name type="common">Naked mole rat</name>
    <dbReference type="NCBI Taxonomy" id="10181"/>
    <lineage>
        <taxon>Eukaryota</taxon>
        <taxon>Metazoa</taxon>
        <taxon>Chordata</taxon>
        <taxon>Craniata</taxon>
        <taxon>Vertebrata</taxon>
        <taxon>Euteleostomi</taxon>
        <taxon>Mammalia</taxon>
        <taxon>Eutheria</taxon>
        <taxon>Euarchontoglires</taxon>
        <taxon>Glires</taxon>
        <taxon>Rodentia</taxon>
        <taxon>Hystricomorpha</taxon>
        <taxon>Bathyergidae</taxon>
        <taxon>Heterocephalus</taxon>
    </lineage>
</organism>
<dbReference type="Proteomes" id="UP000006813">
    <property type="component" value="Unassembled WGS sequence"/>
</dbReference>